<evidence type="ECO:0000256" key="3">
    <source>
        <dbReference type="PROSITE-ProRule" id="PRU00708"/>
    </source>
</evidence>
<comment type="caution">
    <text evidence="4">The sequence shown here is derived from an EMBL/GenBank/DDBJ whole genome shotgun (WGS) entry which is preliminary data.</text>
</comment>
<evidence type="ECO:0000313" key="5">
    <source>
        <dbReference type="Proteomes" id="UP000467841"/>
    </source>
</evidence>
<evidence type="ECO:0000313" key="4">
    <source>
        <dbReference type="EMBL" id="CAA7046711.1"/>
    </source>
</evidence>
<accession>A0A6D2K3Z5</accession>
<evidence type="ECO:0000256" key="2">
    <source>
        <dbReference type="ARBA" id="ARBA00022737"/>
    </source>
</evidence>
<dbReference type="AlphaFoldDB" id="A0A6D2K3Z5"/>
<dbReference type="PROSITE" id="PS51375">
    <property type="entry name" value="PPR"/>
    <property type="match status" value="2"/>
</dbReference>
<keyword evidence="5" id="KW-1185">Reference proteome</keyword>
<dbReference type="InterPro" id="IPR002885">
    <property type="entry name" value="PPR_rpt"/>
</dbReference>
<feature type="repeat" description="PPR" evidence="3">
    <location>
        <begin position="9"/>
        <end position="43"/>
    </location>
</feature>
<reference evidence="4" key="1">
    <citation type="submission" date="2020-01" db="EMBL/GenBank/DDBJ databases">
        <authorList>
            <person name="Mishra B."/>
        </authorList>
    </citation>
    <scope>NUCLEOTIDE SEQUENCE [LARGE SCALE GENOMIC DNA]</scope>
</reference>
<protein>
    <recommendedName>
        <fullName evidence="6">Pentacotripeptide-repeat region of PRORP domain-containing protein</fullName>
    </recommendedName>
</protein>
<feature type="repeat" description="PPR" evidence="3">
    <location>
        <begin position="64"/>
        <end position="98"/>
    </location>
</feature>
<dbReference type="GO" id="GO:0003729">
    <property type="term" value="F:mRNA binding"/>
    <property type="evidence" value="ECO:0007669"/>
    <property type="project" value="TreeGrafter"/>
</dbReference>
<dbReference type="PANTHER" id="PTHR47932">
    <property type="entry name" value="ATPASE EXPRESSION PROTEIN 3"/>
    <property type="match status" value="1"/>
</dbReference>
<gene>
    <name evidence="4" type="ORF">MERR_LOCUS33946</name>
</gene>
<sequence length="125" mass="14118">MEAEKLEPDVVIYSTVIDGLCKYKHPDDALDLFNEMEKKGIRPMLLPTIPDKLPFLVVKGVKPDVVTYNTMISGFCRKGLKEEASALFRKMKEDGPLPNSGTYNTLIRAYLEMVTKPHQQNSSTK</sequence>
<evidence type="ECO:0000256" key="1">
    <source>
        <dbReference type="ARBA" id="ARBA00007626"/>
    </source>
</evidence>
<proteinExistence type="inferred from homology"/>
<dbReference type="PANTHER" id="PTHR47932:SF2">
    <property type="entry name" value="OS10G0484300 PROTEIN"/>
    <property type="match status" value="1"/>
</dbReference>
<name>A0A6D2K3Z5_9BRAS</name>
<evidence type="ECO:0008006" key="6">
    <source>
        <dbReference type="Google" id="ProtNLM"/>
    </source>
</evidence>
<dbReference type="OrthoDB" id="185373at2759"/>
<dbReference type="Pfam" id="PF13041">
    <property type="entry name" value="PPR_2"/>
    <property type="match status" value="2"/>
</dbReference>
<dbReference type="InterPro" id="IPR011990">
    <property type="entry name" value="TPR-like_helical_dom_sf"/>
</dbReference>
<dbReference type="Gene3D" id="1.25.40.10">
    <property type="entry name" value="Tetratricopeptide repeat domain"/>
    <property type="match status" value="1"/>
</dbReference>
<dbReference type="Proteomes" id="UP000467841">
    <property type="component" value="Unassembled WGS sequence"/>
</dbReference>
<organism evidence="4 5">
    <name type="scientific">Microthlaspi erraticum</name>
    <dbReference type="NCBI Taxonomy" id="1685480"/>
    <lineage>
        <taxon>Eukaryota</taxon>
        <taxon>Viridiplantae</taxon>
        <taxon>Streptophyta</taxon>
        <taxon>Embryophyta</taxon>
        <taxon>Tracheophyta</taxon>
        <taxon>Spermatophyta</taxon>
        <taxon>Magnoliopsida</taxon>
        <taxon>eudicotyledons</taxon>
        <taxon>Gunneridae</taxon>
        <taxon>Pentapetalae</taxon>
        <taxon>rosids</taxon>
        <taxon>malvids</taxon>
        <taxon>Brassicales</taxon>
        <taxon>Brassicaceae</taxon>
        <taxon>Coluteocarpeae</taxon>
        <taxon>Microthlaspi</taxon>
    </lineage>
</organism>
<dbReference type="NCBIfam" id="TIGR00756">
    <property type="entry name" value="PPR"/>
    <property type="match status" value="2"/>
</dbReference>
<dbReference type="EMBL" id="CACVBM020001352">
    <property type="protein sequence ID" value="CAA7046711.1"/>
    <property type="molecule type" value="Genomic_DNA"/>
</dbReference>
<comment type="similarity">
    <text evidence="1">Belongs to the PPR family. P subfamily.</text>
</comment>
<keyword evidence="2" id="KW-0677">Repeat</keyword>